<reference evidence="2 3" key="1">
    <citation type="submission" date="2018-05" db="EMBL/GenBank/DDBJ databases">
        <title>Complete Genome Sequence of Methylobacterium sp. 17Sr1-28.</title>
        <authorList>
            <person name="Srinivasan S."/>
        </authorList>
    </citation>
    <scope>NUCLEOTIDE SEQUENCE [LARGE SCALE GENOMIC DNA]</scope>
    <source>
        <strain evidence="2 3">17Sr1-28</strain>
    </source>
</reference>
<dbReference type="OrthoDB" id="5458608at2"/>
<proteinExistence type="predicted"/>
<feature type="region of interest" description="Disordered" evidence="1">
    <location>
        <begin position="75"/>
        <end position="104"/>
    </location>
</feature>
<name>A0A2U8WKZ6_9HYPH</name>
<evidence type="ECO:0000256" key="1">
    <source>
        <dbReference type="SAM" id="MobiDB-lite"/>
    </source>
</evidence>
<gene>
    <name evidence="2" type="ORF">DK419_11040</name>
</gene>
<dbReference type="KEGG" id="mtea:DK419_11040"/>
<keyword evidence="3" id="KW-1185">Reference proteome</keyword>
<evidence type="ECO:0000313" key="2">
    <source>
        <dbReference type="EMBL" id="AWN46779.1"/>
    </source>
</evidence>
<dbReference type="Proteomes" id="UP000245444">
    <property type="component" value="Chromosome"/>
</dbReference>
<organism evidence="2 3">
    <name type="scientific">Methylobacterium terrae</name>
    <dbReference type="NCBI Taxonomy" id="2202827"/>
    <lineage>
        <taxon>Bacteria</taxon>
        <taxon>Pseudomonadati</taxon>
        <taxon>Pseudomonadota</taxon>
        <taxon>Alphaproteobacteria</taxon>
        <taxon>Hyphomicrobiales</taxon>
        <taxon>Methylobacteriaceae</taxon>
        <taxon>Methylobacterium</taxon>
    </lineage>
</organism>
<evidence type="ECO:0008006" key="4">
    <source>
        <dbReference type="Google" id="ProtNLM"/>
    </source>
</evidence>
<accession>A0A2U8WKZ6</accession>
<protein>
    <recommendedName>
        <fullName evidence="4">DUF3467 domain-containing protein</fullName>
    </recommendedName>
</protein>
<dbReference type="AlphaFoldDB" id="A0A2U8WKZ6"/>
<dbReference type="EMBL" id="CP029553">
    <property type="protein sequence ID" value="AWN46779.1"/>
    <property type="molecule type" value="Genomic_DNA"/>
</dbReference>
<dbReference type="RefSeq" id="WP_109959117.1">
    <property type="nucleotide sequence ID" value="NZ_CP029553.1"/>
</dbReference>
<evidence type="ECO:0000313" key="3">
    <source>
        <dbReference type="Proteomes" id="UP000245444"/>
    </source>
</evidence>
<sequence>MIQETYTDGISEITVTGSIVRVDLMSLSPSERDANGNPVPVVRQRLILPADAFANAADLMQQVKNSLIESGVISPGHTGQGLAPRDAVPFAGARPGRNTSPNFS</sequence>